<dbReference type="Proteomes" id="UP001597085">
    <property type="component" value="Unassembled WGS sequence"/>
</dbReference>
<evidence type="ECO:0000313" key="5">
    <source>
        <dbReference type="EMBL" id="MFD1597945.1"/>
    </source>
</evidence>
<evidence type="ECO:0000259" key="4">
    <source>
        <dbReference type="PROSITE" id="PS51846"/>
    </source>
</evidence>
<keyword evidence="2" id="KW-0129">CBS domain</keyword>
<feature type="transmembrane region" description="Helical" evidence="3">
    <location>
        <begin position="91"/>
        <end position="113"/>
    </location>
</feature>
<dbReference type="PANTHER" id="PTHR22777">
    <property type="entry name" value="HEMOLYSIN-RELATED"/>
    <property type="match status" value="1"/>
</dbReference>
<evidence type="ECO:0000256" key="3">
    <source>
        <dbReference type="SAM" id="Phobius"/>
    </source>
</evidence>
<proteinExistence type="predicted"/>
<dbReference type="EMBL" id="JBHUDK010000002">
    <property type="protein sequence ID" value="MFD1597945.1"/>
    <property type="molecule type" value="Genomic_DNA"/>
</dbReference>
<dbReference type="AlphaFoldDB" id="A0ABD6CLI0"/>
<protein>
    <submittedName>
        <fullName evidence="5">CNNM domain-containing protein</fullName>
    </submittedName>
</protein>
<dbReference type="PANTHER" id="PTHR22777:SF17">
    <property type="entry name" value="UPF0053 PROTEIN SLL0260"/>
    <property type="match status" value="1"/>
</dbReference>
<evidence type="ECO:0000256" key="1">
    <source>
        <dbReference type="ARBA" id="ARBA00022737"/>
    </source>
</evidence>
<dbReference type="PROSITE" id="PS51846">
    <property type="entry name" value="CNNM"/>
    <property type="match status" value="1"/>
</dbReference>
<reference evidence="5 6" key="1">
    <citation type="journal article" date="2019" name="Int. J. Syst. Evol. Microbiol.">
        <title>The Global Catalogue of Microorganisms (GCM) 10K type strain sequencing project: providing services to taxonomists for standard genome sequencing and annotation.</title>
        <authorList>
            <consortium name="The Broad Institute Genomics Platform"/>
            <consortium name="The Broad Institute Genome Sequencing Center for Infectious Disease"/>
            <person name="Wu L."/>
            <person name="Ma J."/>
        </authorList>
    </citation>
    <scope>NUCLEOTIDE SEQUENCE [LARGE SCALE GENOMIC DNA]</scope>
    <source>
        <strain evidence="5 6">CGMCC 1.12121</strain>
    </source>
</reference>
<comment type="caution">
    <text evidence="5">The sequence shown here is derived from an EMBL/GenBank/DDBJ whole genome shotgun (WGS) entry which is preliminary data.</text>
</comment>
<name>A0ABD6CLI0_9EURY</name>
<dbReference type="InterPro" id="IPR002550">
    <property type="entry name" value="CNNM"/>
</dbReference>
<evidence type="ECO:0000313" key="6">
    <source>
        <dbReference type="Proteomes" id="UP001597085"/>
    </source>
</evidence>
<feature type="domain" description="CNNM transmembrane" evidence="4">
    <location>
        <begin position="2"/>
        <end position="171"/>
    </location>
</feature>
<accession>A0ABD6CLI0</accession>
<organism evidence="5 6">
    <name type="scientific">Halobellus rarus</name>
    <dbReference type="NCBI Taxonomy" id="1126237"/>
    <lineage>
        <taxon>Archaea</taxon>
        <taxon>Methanobacteriati</taxon>
        <taxon>Methanobacteriota</taxon>
        <taxon>Stenosarchaea group</taxon>
        <taxon>Halobacteria</taxon>
        <taxon>Halobacteriales</taxon>
        <taxon>Haloferacaceae</taxon>
        <taxon>Halobellus</taxon>
    </lineage>
</organism>
<keyword evidence="3" id="KW-0472">Membrane</keyword>
<keyword evidence="6" id="KW-1185">Reference proteome</keyword>
<gene>
    <name evidence="5" type="ORF">ACFSBX_03105</name>
</gene>
<feature type="transmembrane region" description="Helical" evidence="3">
    <location>
        <begin position="62"/>
        <end position="85"/>
    </location>
</feature>
<feature type="transmembrane region" description="Helical" evidence="3">
    <location>
        <begin position="6"/>
        <end position="23"/>
    </location>
</feature>
<keyword evidence="3" id="KW-1133">Transmembrane helix</keyword>
<evidence type="ECO:0000256" key="2">
    <source>
        <dbReference type="ARBA" id="ARBA00023122"/>
    </source>
</evidence>
<dbReference type="RefSeq" id="WP_256421254.1">
    <property type="nucleotide sequence ID" value="NZ_JANHDI010000007.1"/>
</dbReference>
<keyword evidence="1" id="KW-0677">Repeat</keyword>
<sequence length="171" mass="18100">MVLVSIGLAVGAIVVLIGVSAFFSSSETAIFTLPEAWFTSSESAADSRFTTLRNLRGDPHRLLVTLLVGNNVVNVAIASITTLLFTEHLPAGVAVTASTVVASTVVLIFGEIVPKSYGLGHAEEWALRVAQPIALVGRALLPLVVLFDWITRHLNTAIGGESAIEKTHVEE</sequence>
<keyword evidence="3" id="KW-0812">Transmembrane</keyword>
<feature type="transmembrane region" description="Helical" evidence="3">
    <location>
        <begin position="125"/>
        <end position="147"/>
    </location>
</feature>
<dbReference type="Pfam" id="PF01595">
    <property type="entry name" value="CNNM"/>
    <property type="match status" value="1"/>
</dbReference>